<dbReference type="RefSeq" id="WP_081952881.1">
    <property type="nucleotide sequence ID" value="NZ_JBEAAL010000008.1"/>
</dbReference>
<dbReference type="EMBL" id="JBEAAL010000008">
    <property type="protein sequence ID" value="MEQ1405954.1"/>
    <property type="molecule type" value="Genomic_DNA"/>
</dbReference>
<comment type="caution">
    <text evidence="2">The sequence shown here is derived from an EMBL/GenBank/DDBJ whole genome shotgun (WGS) entry which is preliminary data.</text>
</comment>
<keyword evidence="3" id="KW-1185">Reference proteome</keyword>
<accession>A0ABV0M268</accession>
<evidence type="ECO:0000313" key="2">
    <source>
        <dbReference type="EMBL" id="MEQ1405954.1"/>
    </source>
</evidence>
<gene>
    <name evidence="2" type="ORF">ABK249_13505</name>
</gene>
<proteinExistence type="predicted"/>
<reference evidence="2 3" key="1">
    <citation type="submission" date="2024-05" db="EMBL/GenBank/DDBJ databases">
        <title>Neorhizobium sp. Rsf11, a plant growth promoting and heavy metal resistant PAH-degrader.</title>
        <authorList>
            <person name="Golubev S.N."/>
            <person name="Muratova A.Y."/>
            <person name="Markelova M.I."/>
        </authorList>
    </citation>
    <scope>NUCLEOTIDE SEQUENCE [LARGE SCALE GENOMIC DNA]</scope>
    <source>
        <strain evidence="2 3">Rsf11</strain>
    </source>
</reference>
<dbReference type="Proteomes" id="UP001496627">
    <property type="component" value="Unassembled WGS sequence"/>
</dbReference>
<keyword evidence="1" id="KW-1133">Transmembrane helix</keyword>
<evidence type="ECO:0000313" key="3">
    <source>
        <dbReference type="Proteomes" id="UP001496627"/>
    </source>
</evidence>
<sequence>MTSSRVWLLMAASFAVIVVFFILREHWAHALGLAPYLLLLACPLMHLFHGHGRHGGHDHKDRTP</sequence>
<feature type="transmembrane region" description="Helical" evidence="1">
    <location>
        <begin position="6"/>
        <end position="23"/>
    </location>
</feature>
<keyword evidence="1" id="KW-0472">Membrane</keyword>
<feature type="transmembrane region" description="Helical" evidence="1">
    <location>
        <begin position="30"/>
        <end position="48"/>
    </location>
</feature>
<dbReference type="InterPro" id="IPR021682">
    <property type="entry name" value="DUF2933"/>
</dbReference>
<evidence type="ECO:0000256" key="1">
    <source>
        <dbReference type="SAM" id="Phobius"/>
    </source>
</evidence>
<name>A0ABV0M268_9HYPH</name>
<keyword evidence="1" id="KW-0812">Transmembrane</keyword>
<dbReference type="Pfam" id="PF11666">
    <property type="entry name" value="DUF2933"/>
    <property type="match status" value="1"/>
</dbReference>
<protein>
    <submittedName>
        <fullName evidence="2">DUF2933 domain-containing protein</fullName>
    </submittedName>
</protein>
<organism evidence="2 3">
    <name type="scientific">Neorhizobium phenanthreniclasticum</name>
    <dbReference type="NCBI Taxonomy" id="3157917"/>
    <lineage>
        <taxon>Bacteria</taxon>
        <taxon>Pseudomonadati</taxon>
        <taxon>Pseudomonadota</taxon>
        <taxon>Alphaproteobacteria</taxon>
        <taxon>Hyphomicrobiales</taxon>
        <taxon>Rhizobiaceae</taxon>
        <taxon>Rhizobium/Agrobacterium group</taxon>
        <taxon>Neorhizobium</taxon>
    </lineage>
</organism>